<dbReference type="RefSeq" id="WP_216938553.1">
    <property type="nucleotide sequence ID" value="NZ_CP077062.1"/>
</dbReference>
<dbReference type="InterPro" id="IPR012906">
    <property type="entry name" value="PaaX-like_N"/>
</dbReference>
<dbReference type="Pfam" id="PF20803">
    <property type="entry name" value="PaaX_M"/>
    <property type="match status" value="1"/>
</dbReference>
<dbReference type="KEGG" id="nps:KRR39_16240"/>
<feature type="domain" description="Transcriptional repressor PaaX-like C-terminal" evidence="2">
    <location>
        <begin position="192"/>
        <end position="273"/>
    </location>
</feature>
<dbReference type="Proteomes" id="UP000683575">
    <property type="component" value="Chromosome"/>
</dbReference>
<dbReference type="PANTHER" id="PTHR30319:SF1">
    <property type="entry name" value="TRANSCRIPTIONAL REPRESSOR PAAX"/>
    <property type="match status" value="1"/>
</dbReference>
<name>A0A975XZ42_9ACTN</name>
<sequence>MSEPSVASSRRREVGSASARSLLLTVLGEFVHPRHSSVWTATLLEALGSLGVEEKSARQALSRTASEELLVSSRHGRRVLWELTPAGAELLEEGTARIYGFLRERHPWDGRWLVLSVPIPETQRQLRHRLRTRLTWLGLGSPTSGLWVSPDATKAHDVHEVVRDLGLEAQAFAWVGPASGVGDESRLLADAWDLADVEDRYLGFLDAFATREAGSPADAFAAQVEMVQEWRRFPFLDPDLPGELLDHDWPGPRAGAAFHDRHAAWHAAAQAEWDRMDGAAGPRPSAT</sequence>
<proteinExistence type="predicted"/>
<evidence type="ECO:0000313" key="4">
    <source>
        <dbReference type="EMBL" id="QWZ07042.1"/>
    </source>
</evidence>
<dbReference type="PANTHER" id="PTHR30319">
    <property type="entry name" value="PHENYLACETIC ACID REGULATOR-RELATED TRANSCRIPTIONAL REPRESSOR"/>
    <property type="match status" value="1"/>
</dbReference>
<protein>
    <recommendedName>
        <fullName evidence="6">PaaX family transcriptional regulator</fullName>
    </recommendedName>
</protein>
<evidence type="ECO:0000313" key="5">
    <source>
        <dbReference type="Proteomes" id="UP000683575"/>
    </source>
</evidence>
<feature type="domain" description="Transcriptional repressor PaaX-like central Cas2-like" evidence="3">
    <location>
        <begin position="106"/>
        <end position="183"/>
    </location>
</feature>
<dbReference type="GO" id="GO:0006351">
    <property type="term" value="P:DNA-templated transcription"/>
    <property type="evidence" value="ECO:0007669"/>
    <property type="project" value="TreeGrafter"/>
</dbReference>
<dbReference type="EMBL" id="CP077062">
    <property type="protein sequence ID" value="QWZ07042.1"/>
    <property type="molecule type" value="Genomic_DNA"/>
</dbReference>
<organism evidence="4 5">
    <name type="scientific">Nocardioides panacis</name>
    <dbReference type="NCBI Taxonomy" id="2849501"/>
    <lineage>
        <taxon>Bacteria</taxon>
        <taxon>Bacillati</taxon>
        <taxon>Actinomycetota</taxon>
        <taxon>Actinomycetes</taxon>
        <taxon>Propionibacteriales</taxon>
        <taxon>Nocardioidaceae</taxon>
        <taxon>Nocardioides</taxon>
    </lineage>
</organism>
<evidence type="ECO:0000259" key="2">
    <source>
        <dbReference type="Pfam" id="PF08223"/>
    </source>
</evidence>
<dbReference type="Pfam" id="PF08223">
    <property type="entry name" value="PaaX_C"/>
    <property type="match status" value="1"/>
</dbReference>
<dbReference type="PIRSF" id="PIRSF020623">
    <property type="entry name" value="PaaX"/>
    <property type="match status" value="1"/>
</dbReference>
<dbReference type="Pfam" id="PF07848">
    <property type="entry name" value="PaaX"/>
    <property type="match status" value="1"/>
</dbReference>
<evidence type="ECO:0000259" key="3">
    <source>
        <dbReference type="Pfam" id="PF20803"/>
    </source>
</evidence>
<dbReference type="InterPro" id="IPR048846">
    <property type="entry name" value="PaaX-like_central"/>
</dbReference>
<keyword evidence="5" id="KW-1185">Reference proteome</keyword>
<evidence type="ECO:0008006" key="6">
    <source>
        <dbReference type="Google" id="ProtNLM"/>
    </source>
</evidence>
<dbReference type="InterPro" id="IPR011965">
    <property type="entry name" value="PaaX_trns_reg"/>
</dbReference>
<evidence type="ECO:0000259" key="1">
    <source>
        <dbReference type="Pfam" id="PF07848"/>
    </source>
</evidence>
<gene>
    <name evidence="4" type="ORF">KRR39_16240</name>
</gene>
<accession>A0A975XZ42</accession>
<feature type="domain" description="Transcriptional repressor PaaX-like N-terminal" evidence="1">
    <location>
        <begin position="18"/>
        <end position="85"/>
    </location>
</feature>
<dbReference type="InterPro" id="IPR013225">
    <property type="entry name" value="PaaX_C"/>
</dbReference>
<dbReference type="AlphaFoldDB" id="A0A975XZ42"/>
<reference evidence="4" key="1">
    <citation type="submission" date="2021-06" db="EMBL/GenBank/DDBJ databases">
        <title>Complete genome sequence of Nocardioides sp. G188.</title>
        <authorList>
            <person name="Im W.-T."/>
        </authorList>
    </citation>
    <scope>NUCLEOTIDE SEQUENCE</scope>
    <source>
        <strain evidence="4">G188</strain>
    </source>
</reference>